<accession>D6WRJ8</accession>
<sequence>MITEWQKIFLLFICSFRYTQSVDYYDLENLGANINREVQESLKPLNNLGATITQRVNKEIEHVRQLPSRLDTLGETISQQVYEGLRPVREMQSRMRIKFGTEGGTTIATFQDNRQFIIRNGVMYTCGGQISQETGACSGSLKKATLNNEKDFCYANVNTIINNYYCIGNGNVNTGYVNGKIYCSSNDGSKTLLISEQDYRKQCGNVANSVTYKYFTSRKLGDHDSGVHCTGNEPKIVCTMTENRQNVGTNVVQVNGGSYISSTN</sequence>
<dbReference type="HOGENOM" id="CLU_1054969_0_0_1"/>
<dbReference type="OrthoDB" id="6778388at2759"/>
<evidence type="ECO:0000313" key="3">
    <source>
        <dbReference type="Proteomes" id="UP000007266"/>
    </source>
</evidence>
<reference evidence="2 3" key="1">
    <citation type="journal article" date="2008" name="Nature">
        <title>The genome of the model beetle and pest Tribolium castaneum.</title>
        <authorList>
            <consortium name="Tribolium Genome Sequencing Consortium"/>
            <person name="Richards S."/>
            <person name="Gibbs R.A."/>
            <person name="Weinstock G.M."/>
            <person name="Brown S.J."/>
            <person name="Denell R."/>
            <person name="Beeman R.W."/>
            <person name="Gibbs R."/>
            <person name="Beeman R.W."/>
            <person name="Brown S.J."/>
            <person name="Bucher G."/>
            <person name="Friedrich M."/>
            <person name="Grimmelikhuijzen C.J."/>
            <person name="Klingler M."/>
            <person name="Lorenzen M."/>
            <person name="Richards S."/>
            <person name="Roth S."/>
            <person name="Schroder R."/>
            <person name="Tautz D."/>
            <person name="Zdobnov E.M."/>
            <person name="Muzny D."/>
            <person name="Gibbs R.A."/>
            <person name="Weinstock G.M."/>
            <person name="Attaway T."/>
            <person name="Bell S."/>
            <person name="Buhay C.J."/>
            <person name="Chandrabose M.N."/>
            <person name="Chavez D."/>
            <person name="Clerk-Blankenburg K.P."/>
            <person name="Cree A."/>
            <person name="Dao M."/>
            <person name="Davis C."/>
            <person name="Chacko J."/>
            <person name="Dinh H."/>
            <person name="Dugan-Rocha S."/>
            <person name="Fowler G."/>
            <person name="Garner T.T."/>
            <person name="Garnes J."/>
            <person name="Gnirke A."/>
            <person name="Hawes A."/>
            <person name="Hernandez J."/>
            <person name="Hines S."/>
            <person name="Holder M."/>
            <person name="Hume J."/>
            <person name="Jhangiani S.N."/>
            <person name="Joshi V."/>
            <person name="Khan Z.M."/>
            <person name="Jackson L."/>
            <person name="Kovar C."/>
            <person name="Kowis A."/>
            <person name="Lee S."/>
            <person name="Lewis L.R."/>
            <person name="Margolis J."/>
            <person name="Morgan M."/>
            <person name="Nazareth L.V."/>
            <person name="Nguyen N."/>
            <person name="Okwuonu G."/>
            <person name="Parker D."/>
            <person name="Richards S."/>
            <person name="Ruiz S.J."/>
            <person name="Santibanez J."/>
            <person name="Savard J."/>
            <person name="Scherer S.E."/>
            <person name="Schneider B."/>
            <person name="Sodergren E."/>
            <person name="Tautz D."/>
            <person name="Vattahil S."/>
            <person name="Villasana D."/>
            <person name="White C.S."/>
            <person name="Wright R."/>
            <person name="Park Y."/>
            <person name="Beeman R.W."/>
            <person name="Lord J."/>
            <person name="Oppert B."/>
            <person name="Lorenzen M."/>
            <person name="Brown S."/>
            <person name="Wang L."/>
            <person name="Savard J."/>
            <person name="Tautz D."/>
            <person name="Richards S."/>
            <person name="Weinstock G."/>
            <person name="Gibbs R.A."/>
            <person name="Liu Y."/>
            <person name="Worley K."/>
            <person name="Weinstock G."/>
            <person name="Elsik C.G."/>
            <person name="Reese J.T."/>
            <person name="Elhaik E."/>
            <person name="Landan G."/>
            <person name="Graur D."/>
            <person name="Arensburger P."/>
            <person name="Atkinson P."/>
            <person name="Beeman R.W."/>
            <person name="Beidler J."/>
            <person name="Brown S.J."/>
            <person name="Demuth J.P."/>
            <person name="Drury D.W."/>
            <person name="Du Y.Z."/>
            <person name="Fujiwara H."/>
            <person name="Lorenzen M."/>
            <person name="Maselli V."/>
            <person name="Osanai M."/>
            <person name="Park Y."/>
            <person name="Robertson H.M."/>
            <person name="Tu Z."/>
            <person name="Wang J.J."/>
            <person name="Wang S."/>
            <person name="Richards S."/>
            <person name="Song H."/>
            <person name="Zhang L."/>
            <person name="Sodergren E."/>
            <person name="Werner D."/>
            <person name="Stanke M."/>
            <person name="Morgenstern B."/>
            <person name="Solovyev V."/>
            <person name="Kosarev P."/>
            <person name="Brown G."/>
            <person name="Chen H.C."/>
            <person name="Ermolaeva O."/>
            <person name="Hlavina W."/>
            <person name="Kapustin Y."/>
            <person name="Kiryutin B."/>
            <person name="Kitts P."/>
            <person name="Maglott D."/>
            <person name="Pruitt K."/>
            <person name="Sapojnikov V."/>
            <person name="Souvorov A."/>
            <person name="Mackey A.J."/>
            <person name="Waterhouse R.M."/>
            <person name="Wyder S."/>
            <person name="Zdobnov E.M."/>
            <person name="Zdobnov E.M."/>
            <person name="Wyder S."/>
            <person name="Kriventseva E.V."/>
            <person name="Kadowaki T."/>
            <person name="Bork P."/>
            <person name="Aranda M."/>
            <person name="Bao R."/>
            <person name="Beermann A."/>
            <person name="Berns N."/>
            <person name="Bolognesi R."/>
            <person name="Bonneton F."/>
            <person name="Bopp D."/>
            <person name="Brown S.J."/>
            <person name="Bucher G."/>
            <person name="Butts T."/>
            <person name="Chaumot A."/>
            <person name="Denell R.E."/>
            <person name="Ferrier D.E."/>
            <person name="Friedrich M."/>
            <person name="Gordon C.M."/>
            <person name="Jindra M."/>
            <person name="Klingler M."/>
            <person name="Lan Q."/>
            <person name="Lattorff H.M."/>
            <person name="Laudet V."/>
            <person name="von Levetsow C."/>
            <person name="Liu Z."/>
            <person name="Lutz R."/>
            <person name="Lynch J.A."/>
            <person name="da Fonseca R.N."/>
            <person name="Posnien N."/>
            <person name="Reuter R."/>
            <person name="Roth S."/>
            <person name="Savard J."/>
            <person name="Schinko J.B."/>
            <person name="Schmitt C."/>
            <person name="Schoppmeier M."/>
            <person name="Schroder R."/>
            <person name="Shippy T.D."/>
            <person name="Simonnet F."/>
            <person name="Marques-Souza H."/>
            <person name="Tautz D."/>
            <person name="Tomoyasu Y."/>
            <person name="Trauner J."/>
            <person name="Van der Zee M."/>
            <person name="Vervoort M."/>
            <person name="Wittkopp N."/>
            <person name="Wimmer E.A."/>
            <person name="Yang X."/>
            <person name="Jones A.K."/>
            <person name="Sattelle D.B."/>
            <person name="Ebert P.R."/>
            <person name="Nelson D."/>
            <person name="Scott J.G."/>
            <person name="Beeman R.W."/>
            <person name="Muthukrishnan S."/>
            <person name="Kramer K.J."/>
            <person name="Arakane Y."/>
            <person name="Beeman R.W."/>
            <person name="Zhu Q."/>
            <person name="Hogenkamp D."/>
            <person name="Dixit R."/>
            <person name="Oppert B."/>
            <person name="Jiang H."/>
            <person name="Zou Z."/>
            <person name="Marshall J."/>
            <person name="Elpidina E."/>
            <person name="Vinokurov K."/>
            <person name="Oppert C."/>
            <person name="Zou Z."/>
            <person name="Evans J."/>
            <person name="Lu Z."/>
            <person name="Zhao P."/>
            <person name="Sumathipala N."/>
            <person name="Altincicek B."/>
            <person name="Vilcinskas A."/>
            <person name="Williams M."/>
            <person name="Hultmark D."/>
            <person name="Hetru C."/>
            <person name="Jiang H."/>
            <person name="Grimmelikhuijzen C.J."/>
            <person name="Hauser F."/>
            <person name="Cazzamali G."/>
            <person name="Williamson M."/>
            <person name="Park Y."/>
            <person name="Li B."/>
            <person name="Tanaka Y."/>
            <person name="Predel R."/>
            <person name="Neupert S."/>
            <person name="Schachtner J."/>
            <person name="Verleyen P."/>
            <person name="Raible F."/>
            <person name="Bork P."/>
            <person name="Friedrich M."/>
            <person name="Walden K.K."/>
            <person name="Robertson H.M."/>
            <person name="Angeli S."/>
            <person name="Foret S."/>
            <person name="Bucher G."/>
            <person name="Schuetz S."/>
            <person name="Maleszka R."/>
            <person name="Wimmer E.A."/>
            <person name="Beeman R.W."/>
            <person name="Lorenzen M."/>
            <person name="Tomoyasu Y."/>
            <person name="Miller S.C."/>
            <person name="Grossmann D."/>
            <person name="Bucher G."/>
        </authorList>
    </citation>
    <scope>NUCLEOTIDE SEQUENCE [LARGE SCALE GENOMIC DNA]</scope>
    <source>
        <strain evidence="2 3">Georgia GA2</strain>
    </source>
</reference>
<dbReference type="InParanoid" id="D6WRJ8"/>
<keyword evidence="3" id="KW-1185">Reference proteome</keyword>
<keyword evidence="1" id="KW-0732">Signal</keyword>
<dbReference type="AlphaFoldDB" id="D6WRJ8"/>
<reference evidence="2 3" key="2">
    <citation type="journal article" date="2010" name="Nucleic Acids Res.">
        <title>BeetleBase in 2010: revisions to provide comprehensive genomic information for Tribolium castaneum.</title>
        <authorList>
            <person name="Kim H.S."/>
            <person name="Murphy T."/>
            <person name="Xia J."/>
            <person name="Caragea D."/>
            <person name="Park Y."/>
            <person name="Beeman R.W."/>
            <person name="Lorenzen M.D."/>
            <person name="Butcher S."/>
            <person name="Manak J.R."/>
            <person name="Brown S.J."/>
        </authorList>
    </citation>
    <scope>GENOME REANNOTATION</scope>
    <source>
        <strain evidence="2 3">Georgia GA2</strain>
    </source>
</reference>
<feature type="chain" id="PRO_5003090107" evidence="1">
    <location>
        <begin position="22"/>
        <end position="264"/>
    </location>
</feature>
<protein>
    <submittedName>
        <fullName evidence="2">Uncharacterized protein</fullName>
    </submittedName>
</protein>
<dbReference type="OMA" id="CENRQEN"/>
<gene>
    <name evidence="2" type="primary">AUGUSTUS-3.0.2_09321</name>
    <name evidence="2" type="ORF">TcasGA2_TC009321</name>
</gene>
<dbReference type="KEGG" id="tca:663458"/>
<evidence type="ECO:0000256" key="1">
    <source>
        <dbReference type="SAM" id="SignalP"/>
    </source>
</evidence>
<proteinExistence type="predicted"/>
<name>D6WRJ8_TRICA</name>
<dbReference type="Proteomes" id="UP000007266">
    <property type="component" value="Linkage group 7"/>
</dbReference>
<evidence type="ECO:0000313" key="2">
    <source>
        <dbReference type="EMBL" id="EFA06439.1"/>
    </source>
</evidence>
<dbReference type="PhylomeDB" id="D6WRJ8"/>
<dbReference type="EMBL" id="KQ971351">
    <property type="protein sequence ID" value="EFA06439.1"/>
    <property type="molecule type" value="Genomic_DNA"/>
</dbReference>
<feature type="signal peptide" evidence="1">
    <location>
        <begin position="1"/>
        <end position="21"/>
    </location>
</feature>
<organism evidence="2 3">
    <name type="scientific">Tribolium castaneum</name>
    <name type="common">Red flour beetle</name>
    <dbReference type="NCBI Taxonomy" id="7070"/>
    <lineage>
        <taxon>Eukaryota</taxon>
        <taxon>Metazoa</taxon>
        <taxon>Ecdysozoa</taxon>
        <taxon>Arthropoda</taxon>
        <taxon>Hexapoda</taxon>
        <taxon>Insecta</taxon>
        <taxon>Pterygota</taxon>
        <taxon>Neoptera</taxon>
        <taxon>Endopterygota</taxon>
        <taxon>Coleoptera</taxon>
        <taxon>Polyphaga</taxon>
        <taxon>Cucujiformia</taxon>
        <taxon>Tenebrionidae</taxon>
        <taxon>Tenebrionidae incertae sedis</taxon>
        <taxon>Tribolium</taxon>
    </lineage>
</organism>